<evidence type="ECO:0000256" key="5">
    <source>
        <dbReference type="ARBA" id="ARBA00023049"/>
    </source>
</evidence>
<comment type="similarity">
    <text evidence="6">Belongs to the peptidase M48 family.</text>
</comment>
<dbReference type="Pfam" id="PF01435">
    <property type="entry name" value="Peptidase_M48"/>
    <property type="match status" value="1"/>
</dbReference>
<keyword evidence="4 6" id="KW-0862">Zinc</keyword>
<sequence length="424" mass="46323">MKPVNISRRSLNSLPRPISTTNCGKVLVSRAAYIRSTHTSSASNAQYNRFPTNPNLPGRIQKQPPILSPFQTEVLSLPPNKPGDDGNHQQRNRRGGGGGAGDYWQSLDGRTKLGLVGLAGAGGYYVFHLERAPHSGRLRFIDVSPASEKQAGLQSFQEMMSEYASKLLPENHRTTQYVRMVAANIVESNGLGKMKGAKSVAGTNRGTGWDTGEAESWKESQQEEVEWEVFVINDKNTKNAFVLPGGKIFVFTGILPVCANEAGLASVLGHEIAHQTQRHSAERMSSLKVLFVLNIVLESLGLDIGVSRLLLTFLLSLPNSRTAESEADFVGLRLMSKACYDPTESPKMWERMSEMETGNKSSFGGAANIDFMSTHPANGKRIKNIEGWLPEALSLRAGSHCQQIDDFQSQMPGLIPGGRLSAWN</sequence>
<dbReference type="InterPro" id="IPR051156">
    <property type="entry name" value="Mito/Outer_Membr_Metalloprot"/>
</dbReference>
<dbReference type="Gene3D" id="3.30.2010.10">
    <property type="entry name" value="Metalloproteases ('zincins'), catalytic domain"/>
    <property type="match status" value="1"/>
</dbReference>
<evidence type="ECO:0000256" key="7">
    <source>
        <dbReference type="SAM" id="MobiDB-lite"/>
    </source>
</evidence>
<dbReference type="CDD" id="cd07331">
    <property type="entry name" value="M48C_Oma1_like"/>
    <property type="match status" value="1"/>
</dbReference>
<dbReference type="GO" id="GO:0046872">
    <property type="term" value="F:metal ion binding"/>
    <property type="evidence" value="ECO:0007669"/>
    <property type="project" value="UniProtKB-KW"/>
</dbReference>
<keyword evidence="5 6" id="KW-0482">Metalloprotease</keyword>
<dbReference type="GO" id="GO:0005743">
    <property type="term" value="C:mitochondrial inner membrane"/>
    <property type="evidence" value="ECO:0007669"/>
    <property type="project" value="TreeGrafter"/>
</dbReference>
<evidence type="ECO:0000256" key="3">
    <source>
        <dbReference type="ARBA" id="ARBA00022801"/>
    </source>
</evidence>
<accession>A0A0F7SPC1</accession>
<evidence type="ECO:0000256" key="4">
    <source>
        <dbReference type="ARBA" id="ARBA00022833"/>
    </source>
</evidence>
<evidence type="ECO:0000313" key="9">
    <source>
        <dbReference type="EMBL" id="CDZ98887.1"/>
    </source>
</evidence>
<name>A0A0F7SPC1_PHARH</name>
<evidence type="ECO:0000259" key="8">
    <source>
        <dbReference type="Pfam" id="PF01435"/>
    </source>
</evidence>
<keyword evidence="2" id="KW-0479">Metal-binding</keyword>
<dbReference type="GO" id="GO:0034982">
    <property type="term" value="P:mitochondrial protein processing"/>
    <property type="evidence" value="ECO:0007669"/>
    <property type="project" value="TreeGrafter"/>
</dbReference>
<feature type="region of interest" description="Disordered" evidence="7">
    <location>
        <begin position="72"/>
        <end position="102"/>
    </location>
</feature>
<dbReference type="InterPro" id="IPR001915">
    <property type="entry name" value="Peptidase_M48"/>
</dbReference>
<dbReference type="PANTHER" id="PTHR22726">
    <property type="entry name" value="METALLOENDOPEPTIDASE OMA1"/>
    <property type="match status" value="1"/>
</dbReference>
<organism evidence="9">
    <name type="scientific">Phaffia rhodozyma</name>
    <name type="common">Yeast</name>
    <name type="synonym">Xanthophyllomyces dendrorhous</name>
    <dbReference type="NCBI Taxonomy" id="264483"/>
    <lineage>
        <taxon>Eukaryota</taxon>
        <taxon>Fungi</taxon>
        <taxon>Dikarya</taxon>
        <taxon>Basidiomycota</taxon>
        <taxon>Agaricomycotina</taxon>
        <taxon>Tremellomycetes</taxon>
        <taxon>Cystofilobasidiales</taxon>
        <taxon>Mrakiaceae</taxon>
        <taxon>Phaffia</taxon>
    </lineage>
</organism>
<comment type="cofactor">
    <cofactor evidence="6">
        <name>Zn(2+)</name>
        <dbReference type="ChEBI" id="CHEBI:29105"/>
    </cofactor>
    <text evidence="6">Binds 1 zinc ion per subunit.</text>
</comment>
<reference evidence="9" key="1">
    <citation type="submission" date="2014-08" db="EMBL/GenBank/DDBJ databases">
        <authorList>
            <person name="Sharma Rahul"/>
            <person name="Thines Marco"/>
        </authorList>
    </citation>
    <scope>NUCLEOTIDE SEQUENCE</scope>
</reference>
<proteinExistence type="inferred from homology"/>
<evidence type="ECO:0000256" key="6">
    <source>
        <dbReference type="RuleBase" id="RU003983"/>
    </source>
</evidence>
<dbReference type="GO" id="GO:0006515">
    <property type="term" value="P:protein quality control for misfolded or incompletely synthesized proteins"/>
    <property type="evidence" value="ECO:0007669"/>
    <property type="project" value="TreeGrafter"/>
</dbReference>
<feature type="region of interest" description="Disordered" evidence="7">
    <location>
        <begin position="196"/>
        <end position="215"/>
    </location>
</feature>
<keyword evidence="3 6" id="KW-0378">Hydrolase</keyword>
<dbReference type="AlphaFoldDB" id="A0A0F7SPC1"/>
<keyword evidence="1 6" id="KW-0645">Protease</keyword>
<protein>
    <submittedName>
        <fullName evidence="9">Peptidase family m48</fullName>
    </submittedName>
</protein>
<dbReference type="EMBL" id="LN483345">
    <property type="protein sequence ID" value="CDZ98887.1"/>
    <property type="molecule type" value="Genomic_DNA"/>
</dbReference>
<evidence type="ECO:0000256" key="1">
    <source>
        <dbReference type="ARBA" id="ARBA00022670"/>
    </source>
</evidence>
<dbReference type="GO" id="GO:0004222">
    <property type="term" value="F:metalloendopeptidase activity"/>
    <property type="evidence" value="ECO:0007669"/>
    <property type="project" value="InterPro"/>
</dbReference>
<evidence type="ECO:0000256" key="2">
    <source>
        <dbReference type="ARBA" id="ARBA00022723"/>
    </source>
</evidence>
<dbReference type="PANTHER" id="PTHR22726:SF1">
    <property type="entry name" value="METALLOENDOPEPTIDASE OMA1, MITOCHONDRIAL"/>
    <property type="match status" value="1"/>
</dbReference>
<feature type="domain" description="Peptidase M48" evidence="8">
    <location>
        <begin position="220"/>
        <end position="388"/>
    </location>
</feature>